<dbReference type="AlphaFoldDB" id="A0A9D1DBR2"/>
<name>A0A9D1DBR2_9FIRM</name>
<reference evidence="3" key="1">
    <citation type="submission" date="2020-10" db="EMBL/GenBank/DDBJ databases">
        <authorList>
            <person name="Gilroy R."/>
        </authorList>
    </citation>
    <scope>NUCLEOTIDE SEQUENCE</scope>
    <source>
        <strain evidence="3">ChiW25-3613</strain>
    </source>
</reference>
<dbReference type="Proteomes" id="UP000824179">
    <property type="component" value="Unassembled WGS sequence"/>
</dbReference>
<comment type="caution">
    <text evidence="3">The sequence shown here is derived from an EMBL/GenBank/DDBJ whole genome shotgun (WGS) entry which is preliminary data.</text>
</comment>
<sequence>MKKTAKIIVATAACACLVGASGCAAATNSLSVDSYWYIDTFEGIQRTSVLDDEENANRTAEVLLYELNFEQPENGNAAYRVEYYTDSENFDEGDNAHYFKTTFYAKHFDWSTDTNEKYTLTANDINAMPEEDQQRITDGTQEVLYVLETEMRVSGRYVFGGDDTETTAENSVEFSDYMITTTYFRSARNSLEPVYSKQEVHTTSPAMLAPAAPEDMCRQFEYSYEVFYNFDCTKATYTYTEHYSDDERSDPEEYTVGGLNNTGYTLFDNNALYTAIRGMSLSESFSSTLSLFTPASFGVFNVRVTGGVQGELDLEADADIISALTSAYGEFDIPPAEENGDSTDNGEDGTQKTEEHSYIYYNPAYITAASELHGTTQTAWFAAVNISDSNGNTLSDEDNNVYRATMLRLTVPVSYSLGTIEYRLAEVVSVLGGQA</sequence>
<gene>
    <name evidence="3" type="ORF">IAB90_06720</name>
</gene>
<feature type="region of interest" description="Disordered" evidence="1">
    <location>
        <begin position="331"/>
        <end position="351"/>
    </location>
</feature>
<evidence type="ECO:0000256" key="1">
    <source>
        <dbReference type="SAM" id="MobiDB-lite"/>
    </source>
</evidence>
<reference evidence="3" key="2">
    <citation type="journal article" date="2021" name="PeerJ">
        <title>Extensive microbial diversity within the chicken gut microbiome revealed by metagenomics and culture.</title>
        <authorList>
            <person name="Gilroy R."/>
            <person name="Ravi A."/>
            <person name="Getino M."/>
            <person name="Pursley I."/>
            <person name="Horton D.L."/>
            <person name="Alikhan N.F."/>
            <person name="Baker D."/>
            <person name="Gharbi K."/>
            <person name="Hall N."/>
            <person name="Watson M."/>
            <person name="Adriaenssens E.M."/>
            <person name="Foster-Nyarko E."/>
            <person name="Jarju S."/>
            <person name="Secka A."/>
            <person name="Antonio M."/>
            <person name="Oren A."/>
            <person name="Chaudhuri R.R."/>
            <person name="La Ragione R."/>
            <person name="Hildebrand F."/>
            <person name="Pallen M.J."/>
        </authorList>
    </citation>
    <scope>NUCLEOTIDE SEQUENCE</scope>
    <source>
        <strain evidence="3">ChiW25-3613</strain>
    </source>
</reference>
<feature type="chain" id="PRO_5038430336" evidence="2">
    <location>
        <begin position="26"/>
        <end position="435"/>
    </location>
</feature>
<accession>A0A9D1DBR2</accession>
<protein>
    <submittedName>
        <fullName evidence="3">Uncharacterized protein</fullName>
    </submittedName>
</protein>
<dbReference type="EMBL" id="DVHB01000119">
    <property type="protein sequence ID" value="HIR40053.1"/>
    <property type="molecule type" value="Genomic_DNA"/>
</dbReference>
<evidence type="ECO:0000313" key="3">
    <source>
        <dbReference type="EMBL" id="HIR40053.1"/>
    </source>
</evidence>
<feature type="compositionally biased region" description="Acidic residues" evidence="1">
    <location>
        <begin position="338"/>
        <end position="347"/>
    </location>
</feature>
<dbReference type="PROSITE" id="PS51257">
    <property type="entry name" value="PROKAR_LIPOPROTEIN"/>
    <property type="match status" value="1"/>
</dbReference>
<evidence type="ECO:0000256" key="2">
    <source>
        <dbReference type="SAM" id="SignalP"/>
    </source>
</evidence>
<evidence type="ECO:0000313" key="4">
    <source>
        <dbReference type="Proteomes" id="UP000824179"/>
    </source>
</evidence>
<proteinExistence type="predicted"/>
<organism evidence="3 4">
    <name type="scientific">Candidatus Coproplasma stercoripullorum</name>
    <dbReference type="NCBI Taxonomy" id="2840751"/>
    <lineage>
        <taxon>Bacteria</taxon>
        <taxon>Bacillati</taxon>
        <taxon>Bacillota</taxon>
        <taxon>Clostridia</taxon>
        <taxon>Eubacteriales</taxon>
        <taxon>Candidatus Coproplasma</taxon>
    </lineage>
</organism>
<keyword evidence="2" id="KW-0732">Signal</keyword>
<feature type="signal peptide" evidence="2">
    <location>
        <begin position="1"/>
        <end position="25"/>
    </location>
</feature>